<keyword evidence="5" id="KW-1185">Reference proteome</keyword>
<evidence type="ECO:0000259" key="3">
    <source>
        <dbReference type="PROSITE" id="PS50110"/>
    </source>
</evidence>
<dbReference type="Gene3D" id="3.40.50.2300">
    <property type="match status" value="1"/>
</dbReference>
<dbReference type="SUPFAM" id="SSF52172">
    <property type="entry name" value="CheY-like"/>
    <property type="match status" value="1"/>
</dbReference>
<dbReference type="OrthoDB" id="9152510at2"/>
<name>A0A4P7CU78_9BURK</name>
<reference evidence="4 5" key="1">
    <citation type="submission" date="2019-03" db="EMBL/GenBank/DDBJ databases">
        <title>Paraburkholderia sp. 7MH5, isolated from subtropical forest soil.</title>
        <authorList>
            <person name="Gao Z.-H."/>
            <person name="Qiu L.-H."/>
        </authorList>
    </citation>
    <scope>NUCLEOTIDE SEQUENCE [LARGE SCALE GENOMIC DNA]</scope>
    <source>
        <strain evidence="4 5">7MH5</strain>
    </source>
</reference>
<keyword evidence="2" id="KW-0597">Phosphoprotein</keyword>
<evidence type="ECO:0000313" key="5">
    <source>
        <dbReference type="Proteomes" id="UP000295727"/>
    </source>
</evidence>
<dbReference type="PANTHER" id="PTHR43214">
    <property type="entry name" value="TWO-COMPONENT RESPONSE REGULATOR"/>
    <property type="match status" value="1"/>
</dbReference>
<dbReference type="Proteomes" id="UP000295727">
    <property type="component" value="Chromosome 2"/>
</dbReference>
<dbReference type="InterPro" id="IPR039420">
    <property type="entry name" value="WalR-like"/>
</dbReference>
<dbReference type="CDD" id="cd17535">
    <property type="entry name" value="REC_NarL-like"/>
    <property type="match status" value="1"/>
</dbReference>
<feature type="domain" description="Response regulatory" evidence="3">
    <location>
        <begin position="11"/>
        <end position="127"/>
    </location>
</feature>
<dbReference type="KEGG" id="ppai:E1956_20895"/>
<dbReference type="InterPro" id="IPR001789">
    <property type="entry name" value="Sig_transdc_resp-reg_receiver"/>
</dbReference>
<dbReference type="PANTHER" id="PTHR43214:SF43">
    <property type="entry name" value="TWO-COMPONENT RESPONSE REGULATOR"/>
    <property type="match status" value="1"/>
</dbReference>
<dbReference type="GO" id="GO:0000160">
    <property type="term" value="P:phosphorelay signal transduction system"/>
    <property type="evidence" value="ECO:0007669"/>
    <property type="project" value="InterPro"/>
</dbReference>
<proteinExistence type="predicted"/>
<evidence type="ECO:0000256" key="2">
    <source>
        <dbReference type="PROSITE-ProRule" id="PRU00169"/>
    </source>
</evidence>
<dbReference type="GO" id="GO:0003677">
    <property type="term" value="F:DNA binding"/>
    <property type="evidence" value="ECO:0007669"/>
    <property type="project" value="UniProtKB-KW"/>
</dbReference>
<accession>A0A4P7CU78</accession>
<sequence length="136" mass="14763">MDANLPSAELKVFLVEDSASLRRRIAALLHTIPGVRVVGEAEEIAAALRDIAASRPDVVITDLRLAEGSGLDLVHALARRGPPVVMVVLTNQSSQPFREACLAAGAHYFFDKTSEIDKARKTIERLAEAHSQRVEP</sequence>
<dbReference type="RefSeq" id="WP_134752518.1">
    <property type="nucleotide sequence ID" value="NZ_CP038149.1"/>
</dbReference>
<keyword evidence="1" id="KW-0238">DNA-binding</keyword>
<dbReference type="SMART" id="SM00448">
    <property type="entry name" value="REC"/>
    <property type="match status" value="1"/>
</dbReference>
<dbReference type="Pfam" id="PF00072">
    <property type="entry name" value="Response_reg"/>
    <property type="match status" value="1"/>
</dbReference>
<dbReference type="EMBL" id="CP038149">
    <property type="protein sequence ID" value="QBQ99618.1"/>
    <property type="molecule type" value="Genomic_DNA"/>
</dbReference>
<feature type="modified residue" description="4-aspartylphosphate" evidence="2">
    <location>
        <position position="62"/>
    </location>
</feature>
<evidence type="ECO:0000313" key="4">
    <source>
        <dbReference type="EMBL" id="QBQ99618.1"/>
    </source>
</evidence>
<dbReference type="InterPro" id="IPR011006">
    <property type="entry name" value="CheY-like_superfamily"/>
</dbReference>
<organism evidence="4 5">
    <name type="scientific">Paraburkholderia pallida</name>
    <dbReference type="NCBI Taxonomy" id="2547399"/>
    <lineage>
        <taxon>Bacteria</taxon>
        <taxon>Pseudomonadati</taxon>
        <taxon>Pseudomonadota</taxon>
        <taxon>Betaproteobacteria</taxon>
        <taxon>Burkholderiales</taxon>
        <taxon>Burkholderiaceae</taxon>
        <taxon>Paraburkholderia</taxon>
    </lineage>
</organism>
<dbReference type="PROSITE" id="PS50110">
    <property type="entry name" value="RESPONSE_REGULATORY"/>
    <property type="match status" value="1"/>
</dbReference>
<protein>
    <submittedName>
        <fullName evidence="4">Response regulator transcription factor</fullName>
    </submittedName>
</protein>
<dbReference type="AlphaFoldDB" id="A0A4P7CU78"/>
<gene>
    <name evidence="4" type="ORF">E1956_20895</name>
</gene>
<dbReference type="InterPro" id="IPR058245">
    <property type="entry name" value="NreC/VraR/RcsB-like_REC"/>
</dbReference>
<evidence type="ECO:0000256" key="1">
    <source>
        <dbReference type="ARBA" id="ARBA00023125"/>
    </source>
</evidence>